<dbReference type="Proteomes" id="UP000623467">
    <property type="component" value="Unassembled WGS sequence"/>
</dbReference>
<dbReference type="EMBL" id="JACAZH010000006">
    <property type="protein sequence ID" value="KAF7366949.1"/>
    <property type="molecule type" value="Genomic_DNA"/>
</dbReference>
<keyword evidence="2" id="KW-1185">Reference proteome</keyword>
<name>A0A8H6YYB1_9AGAR</name>
<protein>
    <submittedName>
        <fullName evidence="1">Uncharacterized protein</fullName>
    </submittedName>
</protein>
<accession>A0A8H6YYB1</accession>
<comment type="caution">
    <text evidence="1">The sequence shown here is derived from an EMBL/GenBank/DDBJ whole genome shotgun (WGS) entry which is preliminary data.</text>
</comment>
<evidence type="ECO:0000313" key="1">
    <source>
        <dbReference type="EMBL" id="KAF7366949.1"/>
    </source>
</evidence>
<organism evidence="1 2">
    <name type="scientific">Mycena sanguinolenta</name>
    <dbReference type="NCBI Taxonomy" id="230812"/>
    <lineage>
        <taxon>Eukaryota</taxon>
        <taxon>Fungi</taxon>
        <taxon>Dikarya</taxon>
        <taxon>Basidiomycota</taxon>
        <taxon>Agaricomycotina</taxon>
        <taxon>Agaricomycetes</taxon>
        <taxon>Agaricomycetidae</taxon>
        <taxon>Agaricales</taxon>
        <taxon>Marasmiineae</taxon>
        <taxon>Mycenaceae</taxon>
        <taxon>Mycena</taxon>
    </lineage>
</organism>
<proteinExistence type="predicted"/>
<evidence type="ECO:0000313" key="2">
    <source>
        <dbReference type="Proteomes" id="UP000623467"/>
    </source>
</evidence>
<reference evidence="1" key="1">
    <citation type="submission" date="2020-05" db="EMBL/GenBank/DDBJ databases">
        <title>Mycena genomes resolve the evolution of fungal bioluminescence.</title>
        <authorList>
            <person name="Tsai I.J."/>
        </authorList>
    </citation>
    <scope>NUCLEOTIDE SEQUENCE</scope>
    <source>
        <strain evidence="1">160909Yilan</strain>
    </source>
</reference>
<gene>
    <name evidence="1" type="ORF">MSAN_00953600</name>
</gene>
<dbReference type="AlphaFoldDB" id="A0A8H6YYB1"/>
<sequence>MLGTGGAMGARTLGAIDHGDGRVVPLSASLDRTLLGQNVDDSSPKWHAAPPLAGSKAFALVPRTLSAQTRDLRARSPRAEAGSPEPRYRGVFVFLARKHMRIAVLLLPGICRPRRVVDVTSPLHQRQHPLPAICGLVSSRERRSLGSSLARMSTQPHVVQPALGAWALYDVSSSGMRGTVLPITTFGRNKTGNTSAGRRLRSPAAAAAQSLLVPARRRRSRPQPPDLQGLCLALDARIPDIVYAGRPLHQYLLDALPSFGRTVCIPYYRLSSSLRSCVVDRDPRTRTFSSAARFHVTIDLRATPDLCVLVDLVAAYSVYHDTVPSSATSSPSSASCPSPQPHCTRGARAAASPAGKHCVDGIRDG</sequence>